<dbReference type="InterPro" id="IPR010730">
    <property type="entry name" value="HET"/>
</dbReference>
<evidence type="ECO:0000256" key="1">
    <source>
        <dbReference type="SAM" id="MobiDB-lite"/>
    </source>
</evidence>
<comment type="caution">
    <text evidence="3">The sequence shown here is derived from an EMBL/GenBank/DDBJ whole genome shotgun (WGS) entry which is preliminary data.</text>
</comment>
<proteinExistence type="predicted"/>
<accession>A0AAJ0BE02</accession>
<evidence type="ECO:0000313" key="4">
    <source>
        <dbReference type="Proteomes" id="UP001239445"/>
    </source>
</evidence>
<keyword evidence="4" id="KW-1185">Reference proteome</keyword>
<feature type="compositionally biased region" description="Acidic residues" evidence="1">
    <location>
        <begin position="483"/>
        <end position="498"/>
    </location>
</feature>
<dbReference type="AlphaFoldDB" id="A0AAJ0BE02"/>
<reference evidence="3" key="1">
    <citation type="submission" date="2023-06" db="EMBL/GenBank/DDBJ databases">
        <title>Genome-scale phylogeny and comparative genomics of the fungal order Sordariales.</title>
        <authorList>
            <consortium name="Lawrence Berkeley National Laboratory"/>
            <person name="Hensen N."/>
            <person name="Bonometti L."/>
            <person name="Westerberg I."/>
            <person name="Brannstrom I.O."/>
            <person name="Guillou S."/>
            <person name="Cros-Aarteil S."/>
            <person name="Calhoun S."/>
            <person name="Haridas S."/>
            <person name="Kuo A."/>
            <person name="Mondo S."/>
            <person name="Pangilinan J."/>
            <person name="Riley R."/>
            <person name="Labutti K."/>
            <person name="Andreopoulos B."/>
            <person name="Lipzen A."/>
            <person name="Chen C."/>
            <person name="Yanf M."/>
            <person name="Daum C."/>
            <person name="Ng V."/>
            <person name="Clum A."/>
            <person name="Steindorff A."/>
            <person name="Ohm R."/>
            <person name="Martin F."/>
            <person name="Silar P."/>
            <person name="Natvig D."/>
            <person name="Lalanne C."/>
            <person name="Gautier V."/>
            <person name="Ament-Velasquez S.L."/>
            <person name="Kruys A."/>
            <person name="Hutchinson M.I."/>
            <person name="Powell A.J."/>
            <person name="Barry K."/>
            <person name="Miller A.N."/>
            <person name="Grigoriev I.V."/>
            <person name="Debuchy R."/>
            <person name="Gladieux P."/>
            <person name="Thoren M.H."/>
            <person name="Johannesson H."/>
        </authorList>
    </citation>
    <scope>NUCLEOTIDE SEQUENCE</scope>
    <source>
        <strain evidence="3">PSN4</strain>
    </source>
</reference>
<dbReference type="PANTHER" id="PTHR24148:SF73">
    <property type="entry name" value="HET DOMAIN PROTEIN (AFU_ORTHOLOGUE AFUA_8G01020)"/>
    <property type="match status" value="1"/>
</dbReference>
<sequence>MSSMPNNTYPYQFKPVHGKKLRLLHLYQVCGVTCYRMEVHRLSRAPDYIAISYAWGSILDTATILVDESNVTITSSLFGALKAIGRKGMPIWADAVCIDQQNNEEKEEQIRLMQLIYKKANSVAIWLGPEEGCGHGLDFLVKLSCDPLAIMQISELEMRDLARLFLRAYWERIWVVQEVQCAPLTFVHCGNSTHSLKIYKLVNSLAVEHEDFLNKRFQNLMDPSTQARLSNTLARFGPARLDDAVENSLHGSQALLYKLSFHRDKNASDPRDKVYGILGLLGSTLLNDKRVRPDYCRPAGVLFINVVKYSIEEARRLDVICEASFKSPSPSISNLPSWAPDWSWRRSTRSLAFSYNFDAGGEEASELTTISQDGLELTFLAARLGRIQDVGLPVAERASTRDILQSFHRGLAMLVSRDRGPVPELALQSFCRTLCLDQAPMKSRGRDWADICAKAFLRMHIRDSQLSFTSDFVSSMTQRRMEEDELMEEDGDEGELMEEEYEPTTWRISDTEVVKEECGERMKGFNLCIIDFGLIGMGTAQMTQGDEVVIAEGCSVPLVIRRHAVKQCHWQLIGEIYVDGVMRGEVMKEVKRGTREPLSSYTLV</sequence>
<evidence type="ECO:0000259" key="2">
    <source>
        <dbReference type="Pfam" id="PF06985"/>
    </source>
</evidence>
<protein>
    <submittedName>
        <fullName evidence="3">Heterokaryon incompatibility protein-domain-containing protein</fullName>
    </submittedName>
</protein>
<feature type="region of interest" description="Disordered" evidence="1">
    <location>
        <begin position="479"/>
        <end position="498"/>
    </location>
</feature>
<dbReference type="Pfam" id="PF26639">
    <property type="entry name" value="Het-6_barrel"/>
    <property type="match status" value="1"/>
</dbReference>
<dbReference type="Proteomes" id="UP001239445">
    <property type="component" value="Unassembled WGS sequence"/>
</dbReference>
<organism evidence="3 4">
    <name type="scientific">Echria macrotheca</name>
    <dbReference type="NCBI Taxonomy" id="438768"/>
    <lineage>
        <taxon>Eukaryota</taxon>
        <taxon>Fungi</taxon>
        <taxon>Dikarya</taxon>
        <taxon>Ascomycota</taxon>
        <taxon>Pezizomycotina</taxon>
        <taxon>Sordariomycetes</taxon>
        <taxon>Sordariomycetidae</taxon>
        <taxon>Sordariales</taxon>
        <taxon>Schizotheciaceae</taxon>
        <taxon>Echria</taxon>
    </lineage>
</organism>
<evidence type="ECO:0000313" key="3">
    <source>
        <dbReference type="EMBL" id="KAK1754131.1"/>
    </source>
</evidence>
<dbReference type="InterPro" id="IPR052895">
    <property type="entry name" value="HetReg/Transcr_Mod"/>
</dbReference>
<dbReference type="Pfam" id="PF06985">
    <property type="entry name" value="HET"/>
    <property type="match status" value="1"/>
</dbReference>
<name>A0AAJ0BE02_9PEZI</name>
<dbReference type="PANTHER" id="PTHR24148">
    <property type="entry name" value="ANKYRIN REPEAT DOMAIN-CONTAINING PROTEIN 39 HOMOLOG-RELATED"/>
    <property type="match status" value="1"/>
</dbReference>
<gene>
    <name evidence="3" type="ORF">QBC47DRAFT_37727</name>
</gene>
<dbReference type="EMBL" id="MU839836">
    <property type="protein sequence ID" value="KAK1754131.1"/>
    <property type="molecule type" value="Genomic_DNA"/>
</dbReference>
<feature type="domain" description="Heterokaryon incompatibility" evidence="2">
    <location>
        <begin position="48"/>
        <end position="178"/>
    </location>
</feature>